<dbReference type="PANTHER" id="PTHR42759">
    <property type="entry name" value="MOXR FAMILY PROTEIN"/>
    <property type="match status" value="1"/>
</dbReference>
<dbReference type="AlphaFoldDB" id="A0A543D9J0"/>
<feature type="compositionally biased region" description="Low complexity" evidence="1">
    <location>
        <begin position="151"/>
        <end position="175"/>
    </location>
</feature>
<evidence type="ECO:0000313" key="3">
    <source>
        <dbReference type="EMBL" id="TQM06007.1"/>
    </source>
</evidence>
<feature type="compositionally biased region" description="Low complexity" evidence="1">
    <location>
        <begin position="14"/>
        <end position="41"/>
    </location>
</feature>
<sequence>MSTPTTPEETIMHAATDPTTGTPTLAAATGGATVPATRTPGPVGPSGRLRNGELRRQVAVYLADGAGGAYTAGEIARALAGRSAGAVANALQVLASRGEAVVVGTGPTRYGPTPSTTSAATGTTPGGTASGPAVSGTPGPGGPTTPRARRGPTPGSAATVTAGPGAVATSGTGAVEEPVSGPVPRPNGQLYHPRLVAGMPDVTALRKLRAAGVPALLYGPPGTGKTSVVEAAFGDLITVPGDGDTTVADIVGEYTQTPEGRYVFVHGPLVRAMREGRCLFVDDATLIPPNVLATLYPAMDGRRQVIVKANGGEVVDAAAGFYVVAGHNPGVHGAVLTDALSSRFSAQIQVSSDYDLATQLKIDRRAVRAARNLATRQRRGEVGWAPQLRELIAFSKIAKVLGVEAAAGNLVGVAPEEDRDTVATVVRDAFGAEHTPLSLGPRI</sequence>
<keyword evidence="4" id="KW-1185">Reference proteome</keyword>
<feature type="compositionally biased region" description="Low complexity" evidence="1">
    <location>
        <begin position="111"/>
        <end position="123"/>
    </location>
</feature>
<dbReference type="InterPro" id="IPR011704">
    <property type="entry name" value="ATPase_dyneun-rel_AAA"/>
</dbReference>
<dbReference type="RefSeq" id="WP_246106875.1">
    <property type="nucleotide sequence ID" value="NZ_VFPA01000004.1"/>
</dbReference>
<dbReference type="InterPro" id="IPR027417">
    <property type="entry name" value="P-loop_NTPase"/>
</dbReference>
<protein>
    <submittedName>
        <fullName evidence="3">Dynein-related subfamily AAA family protein</fullName>
    </submittedName>
</protein>
<proteinExistence type="predicted"/>
<dbReference type="EMBL" id="VFPA01000004">
    <property type="protein sequence ID" value="TQM06007.1"/>
    <property type="molecule type" value="Genomic_DNA"/>
</dbReference>
<feature type="domain" description="AAA+ ATPase" evidence="2">
    <location>
        <begin position="211"/>
        <end position="355"/>
    </location>
</feature>
<dbReference type="Gene3D" id="3.40.50.300">
    <property type="entry name" value="P-loop containing nucleotide triphosphate hydrolases"/>
    <property type="match status" value="1"/>
</dbReference>
<gene>
    <name evidence="3" type="ORF">FB558_6237</name>
</gene>
<name>A0A543D9J0_9PSEU</name>
<dbReference type="CDD" id="cd00009">
    <property type="entry name" value="AAA"/>
    <property type="match status" value="1"/>
</dbReference>
<dbReference type="InterPro" id="IPR003593">
    <property type="entry name" value="AAA+_ATPase"/>
</dbReference>
<dbReference type="SMART" id="SM00382">
    <property type="entry name" value="AAA"/>
    <property type="match status" value="1"/>
</dbReference>
<dbReference type="SUPFAM" id="SSF52540">
    <property type="entry name" value="P-loop containing nucleoside triphosphate hydrolases"/>
    <property type="match status" value="1"/>
</dbReference>
<dbReference type="PANTHER" id="PTHR42759:SF1">
    <property type="entry name" value="MAGNESIUM-CHELATASE SUBUNIT CHLD"/>
    <property type="match status" value="1"/>
</dbReference>
<feature type="region of interest" description="Disordered" evidence="1">
    <location>
        <begin position="104"/>
        <end position="186"/>
    </location>
</feature>
<evidence type="ECO:0000313" key="4">
    <source>
        <dbReference type="Proteomes" id="UP000315677"/>
    </source>
</evidence>
<dbReference type="Pfam" id="PF07728">
    <property type="entry name" value="AAA_5"/>
    <property type="match status" value="1"/>
</dbReference>
<evidence type="ECO:0000256" key="1">
    <source>
        <dbReference type="SAM" id="MobiDB-lite"/>
    </source>
</evidence>
<reference evidence="3 4" key="1">
    <citation type="submission" date="2019-06" db="EMBL/GenBank/DDBJ databases">
        <title>Sequencing the genomes of 1000 actinobacteria strains.</title>
        <authorList>
            <person name="Klenk H.-P."/>
        </authorList>
    </citation>
    <scope>NUCLEOTIDE SEQUENCE [LARGE SCALE GENOMIC DNA]</scope>
    <source>
        <strain evidence="3 4">DSM 45301</strain>
    </source>
</reference>
<dbReference type="InterPro" id="IPR050764">
    <property type="entry name" value="CbbQ/NirQ/NorQ/GpvN"/>
</dbReference>
<organism evidence="3 4">
    <name type="scientific">Pseudonocardia kunmingensis</name>
    <dbReference type="NCBI Taxonomy" id="630975"/>
    <lineage>
        <taxon>Bacteria</taxon>
        <taxon>Bacillati</taxon>
        <taxon>Actinomycetota</taxon>
        <taxon>Actinomycetes</taxon>
        <taxon>Pseudonocardiales</taxon>
        <taxon>Pseudonocardiaceae</taxon>
        <taxon>Pseudonocardia</taxon>
    </lineage>
</organism>
<comment type="caution">
    <text evidence="3">The sequence shown here is derived from an EMBL/GenBank/DDBJ whole genome shotgun (WGS) entry which is preliminary data.</text>
</comment>
<dbReference type="GO" id="GO:0005524">
    <property type="term" value="F:ATP binding"/>
    <property type="evidence" value="ECO:0007669"/>
    <property type="project" value="InterPro"/>
</dbReference>
<feature type="region of interest" description="Disordered" evidence="1">
    <location>
        <begin position="1"/>
        <end position="50"/>
    </location>
</feature>
<evidence type="ECO:0000259" key="2">
    <source>
        <dbReference type="SMART" id="SM00382"/>
    </source>
</evidence>
<dbReference type="GO" id="GO:0016887">
    <property type="term" value="F:ATP hydrolysis activity"/>
    <property type="evidence" value="ECO:0007669"/>
    <property type="project" value="InterPro"/>
</dbReference>
<accession>A0A543D9J0</accession>
<dbReference type="Proteomes" id="UP000315677">
    <property type="component" value="Unassembled WGS sequence"/>
</dbReference>